<evidence type="ECO:0000256" key="3">
    <source>
        <dbReference type="ARBA" id="ARBA00023136"/>
    </source>
</evidence>
<evidence type="ECO:0000256" key="1">
    <source>
        <dbReference type="ARBA" id="ARBA00004141"/>
    </source>
</evidence>
<feature type="repeat" description="Solcar" evidence="4">
    <location>
        <begin position="145"/>
        <end position="232"/>
    </location>
</feature>
<evidence type="ECO:0000313" key="6">
    <source>
        <dbReference type="EMBL" id="GAA0170117.1"/>
    </source>
</evidence>
<gene>
    <name evidence="6" type="ORF">LIER_24454</name>
</gene>
<comment type="caution">
    <text evidence="6">The sequence shown here is derived from an EMBL/GenBank/DDBJ whole genome shotgun (WGS) entry which is preliminary data.</text>
</comment>
<proteinExistence type="inferred from homology"/>
<keyword evidence="2 4" id="KW-0812">Transmembrane</keyword>
<dbReference type="EMBL" id="BAABME010007099">
    <property type="protein sequence ID" value="GAA0170117.1"/>
    <property type="molecule type" value="Genomic_DNA"/>
</dbReference>
<accession>A0AAV3R563</accession>
<dbReference type="GO" id="GO:0016020">
    <property type="term" value="C:membrane"/>
    <property type="evidence" value="ECO:0007669"/>
    <property type="project" value="UniProtKB-SubCell"/>
</dbReference>
<sequence>MTIEADVASAPELGLADIQINCWIKQGFTEHEHDGFNGIFRGFGTCAIGAFPGRVLALTSLEVSKELTLKYTEATRLGLANAVAGKFSNLFSSVYFVPFDVSRGSWFQAQLTTVARLMETIQMSLHQIRSLGYRDEAEEKPSHAEMVTVQATAGLVACGCSSIITTPIDTVKTRLQVIDDYGVGRPSVMKTTKVLLREEGWRGFYSGFGPRFLNMSFYGTTMIVTYELIKRLSINRS</sequence>
<name>A0AAV3R563_LITER</name>
<keyword evidence="7" id="KW-1185">Reference proteome</keyword>
<evidence type="ECO:0000256" key="2">
    <source>
        <dbReference type="ARBA" id="ARBA00022692"/>
    </source>
</evidence>
<comment type="similarity">
    <text evidence="5">Belongs to the mitochondrial carrier (TC 2.A.29) family.</text>
</comment>
<dbReference type="InterPro" id="IPR018108">
    <property type="entry name" value="MCP_transmembrane"/>
</dbReference>
<dbReference type="AlphaFoldDB" id="A0AAV3R563"/>
<organism evidence="6 7">
    <name type="scientific">Lithospermum erythrorhizon</name>
    <name type="common">Purple gromwell</name>
    <name type="synonym">Lithospermum officinale var. erythrorhizon</name>
    <dbReference type="NCBI Taxonomy" id="34254"/>
    <lineage>
        <taxon>Eukaryota</taxon>
        <taxon>Viridiplantae</taxon>
        <taxon>Streptophyta</taxon>
        <taxon>Embryophyta</taxon>
        <taxon>Tracheophyta</taxon>
        <taxon>Spermatophyta</taxon>
        <taxon>Magnoliopsida</taxon>
        <taxon>eudicotyledons</taxon>
        <taxon>Gunneridae</taxon>
        <taxon>Pentapetalae</taxon>
        <taxon>asterids</taxon>
        <taxon>lamiids</taxon>
        <taxon>Boraginales</taxon>
        <taxon>Boraginaceae</taxon>
        <taxon>Boraginoideae</taxon>
        <taxon>Lithospermeae</taxon>
        <taxon>Lithospermum</taxon>
    </lineage>
</organism>
<dbReference type="PROSITE" id="PS50920">
    <property type="entry name" value="SOLCAR"/>
    <property type="match status" value="1"/>
</dbReference>
<dbReference type="PANTHER" id="PTHR46080:SF5">
    <property type="entry name" value="OS01G0329400 PROTEIN"/>
    <property type="match status" value="1"/>
</dbReference>
<dbReference type="Gene3D" id="1.50.40.10">
    <property type="entry name" value="Mitochondrial carrier domain"/>
    <property type="match status" value="2"/>
</dbReference>
<keyword evidence="3 4" id="KW-0472">Membrane</keyword>
<comment type="subcellular location">
    <subcellularLocation>
        <location evidence="1">Membrane</location>
        <topology evidence="1">Multi-pass membrane protein</topology>
    </subcellularLocation>
</comment>
<keyword evidence="5" id="KW-0813">Transport</keyword>
<protein>
    <submittedName>
        <fullName evidence="6">Secondary carrier transporter</fullName>
    </submittedName>
</protein>
<dbReference type="InterPro" id="IPR023395">
    <property type="entry name" value="MCP_dom_sf"/>
</dbReference>
<reference evidence="6 7" key="1">
    <citation type="submission" date="2024-01" db="EMBL/GenBank/DDBJ databases">
        <title>The complete chloroplast genome sequence of Lithospermum erythrorhizon: insights into the phylogenetic relationship among Boraginaceae species and the maternal lineages of purple gromwells.</title>
        <authorList>
            <person name="Okada T."/>
            <person name="Watanabe K."/>
        </authorList>
    </citation>
    <scope>NUCLEOTIDE SEQUENCE [LARGE SCALE GENOMIC DNA]</scope>
</reference>
<dbReference type="PANTHER" id="PTHR46080">
    <property type="entry name" value="MITOCHONDRIAL SUBSTRATE CARRIER FAMILY PROTEIN J"/>
    <property type="match status" value="1"/>
</dbReference>
<evidence type="ECO:0000313" key="7">
    <source>
        <dbReference type="Proteomes" id="UP001454036"/>
    </source>
</evidence>
<evidence type="ECO:0000256" key="4">
    <source>
        <dbReference type="PROSITE-ProRule" id="PRU00282"/>
    </source>
</evidence>
<evidence type="ECO:0000256" key="5">
    <source>
        <dbReference type="RuleBase" id="RU000488"/>
    </source>
</evidence>
<dbReference type="Pfam" id="PF00153">
    <property type="entry name" value="Mito_carr"/>
    <property type="match status" value="1"/>
</dbReference>
<dbReference type="Proteomes" id="UP001454036">
    <property type="component" value="Unassembled WGS sequence"/>
</dbReference>
<dbReference type="SUPFAM" id="SSF103506">
    <property type="entry name" value="Mitochondrial carrier"/>
    <property type="match status" value="1"/>
</dbReference>